<dbReference type="FunFam" id="1.25.40.10:FF:000442">
    <property type="entry name" value="Pentatricopeptide repeat-containing protein At3g49710"/>
    <property type="match status" value="1"/>
</dbReference>
<dbReference type="Pfam" id="PF01535">
    <property type="entry name" value="PPR"/>
    <property type="match status" value="5"/>
</dbReference>
<evidence type="ECO:0000259" key="3">
    <source>
        <dbReference type="Pfam" id="PF14432"/>
    </source>
</evidence>
<dbReference type="Gene3D" id="1.25.40.10">
    <property type="entry name" value="Tetratricopeptide repeat domain"/>
    <property type="match status" value="4"/>
</dbReference>
<feature type="repeat" description="PPR" evidence="2">
    <location>
        <begin position="293"/>
        <end position="327"/>
    </location>
</feature>
<dbReference type="NCBIfam" id="TIGR00756">
    <property type="entry name" value="PPR"/>
    <property type="match status" value="4"/>
</dbReference>
<accession>A0A7I8LCP7</accession>
<gene>
    <name evidence="4" type="ORF">SI8410_14018475</name>
</gene>
<dbReference type="OrthoDB" id="750171at2759"/>
<dbReference type="InterPro" id="IPR046960">
    <property type="entry name" value="PPR_At4g14850-like_plant"/>
</dbReference>
<sequence length="630" mass="69166">MLTSSLAAPPALSEVPSVPSTSAATFSSPAQLRQLHAKLVKSGISFSAADLPRIAVVCGRSPSREDFQYARSIIVSGAGDGRREALVWNSSLNALAESDRPPDVLRLFSLFRAADIPPDKYTFSFVLKACTHIGSAAATMGRAVHGLVEKFGLRSELHLHNTLLLMYGSCGPMADALQLFEKMPTRDVISWNILIAQLAKKGEMAMAKRLFEAMPSRSVRSWTAMIAGYVHSGDPKTALHLFRNMQAEETSSSSSSPNEVTFVAAIAACADLGDLDLGRELHHLCRRRGFHSNVRLCNTLIDMYVKCGSLSEARKVFDEMPERTVVSWSAMICGMAMHGRAKEALELFSEMESEVCPNGVTFLGLLHACSHMGMVEEGRRYFAGMWRDYGVRPEMEHYGCMVDLLSRAGRLQEAAEFIAAMPVAPSGAVWGALLGGARLHGDVAAGELAMRELCRLEPSNDGYYIVLCNIYAGAGRWEEVARVRRMMKEEGVKKTPGRSRVAVAGMVHEFVAGDCGHPRAAEIQRRWEELSAELRRRGYVPDTSQVMLDVGEEEKERSLARHSEKMALSFGLMSTPPGTTIRIMKNLRVCGDCHAAFKLVSAVSGRKIVVRDRNRFHCFEGGSCSCGDYW</sequence>
<dbReference type="Pfam" id="PF14432">
    <property type="entry name" value="DYW_deaminase"/>
    <property type="match status" value="1"/>
</dbReference>
<dbReference type="InterPro" id="IPR046848">
    <property type="entry name" value="E_motif"/>
</dbReference>
<dbReference type="PANTHER" id="PTHR47926:SF458">
    <property type="entry name" value="PENTATRICOPEPTIDE REPEAT-CONTAINING PROTEIN"/>
    <property type="match status" value="1"/>
</dbReference>
<dbReference type="GO" id="GO:0009451">
    <property type="term" value="P:RNA modification"/>
    <property type="evidence" value="ECO:0007669"/>
    <property type="project" value="InterPro"/>
</dbReference>
<feature type="repeat" description="PPR" evidence="2">
    <location>
        <begin position="358"/>
        <end position="393"/>
    </location>
</feature>
<organism evidence="4 5">
    <name type="scientific">Spirodela intermedia</name>
    <name type="common">Intermediate duckweed</name>
    <dbReference type="NCBI Taxonomy" id="51605"/>
    <lineage>
        <taxon>Eukaryota</taxon>
        <taxon>Viridiplantae</taxon>
        <taxon>Streptophyta</taxon>
        <taxon>Embryophyta</taxon>
        <taxon>Tracheophyta</taxon>
        <taxon>Spermatophyta</taxon>
        <taxon>Magnoliopsida</taxon>
        <taxon>Liliopsida</taxon>
        <taxon>Araceae</taxon>
        <taxon>Lemnoideae</taxon>
        <taxon>Spirodela</taxon>
    </lineage>
</organism>
<dbReference type="EMBL" id="LR746277">
    <property type="protein sequence ID" value="CAA7407797.1"/>
    <property type="molecule type" value="Genomic_DNA"/>
</dbReference>
<dbReference type="PROSITE" id="PS51375">
    <property type="entry name" value="PPR"/>
    <property type="match status" value="3"/>
</dbReference>
<dbReference type="GO" id="GO:0003723">
    <property type="term" value="F:RNA binding"/>
    <property type="evidence" value="ECO:0007669"/>
    <property type="project" value="InterPro"/>
</dbReference>
<evidence type="ECO:0000256" key="2">
    <source>
        <dbReference type="PROSITE-ProRule" id="PRU00708"/>
    </source>
</evidence>
<dbReference type="AlphaFoldDB" id="A0A7I8LCP7"/>
<dbReference type="FunFam" id="1.25.40.10:FF:000366">
    <property type="entry name" value="Pentatricopeptide (PPR) repeat-containing protein"/>
    <property type="match status" value="1"/>
</dbReference>
<dbReference type="InterPro" id="IPR002885">
    <property type="entry name" value="PPR_rpt"/>
</dbReference>
<reference evidence="4" key="1">
    <citation type="submission" date="2020-02" db="EMBL/GenBank/DDBJ databases">
        <authorList>
            <person name="Scholz U."/>
            <person name="Mascher M."/>
            <person name="Fiebig A."/>
        </authorList>
    </citation>
    <scope>NUCLEOTIDE SEQUENCE</scope>
</reference>
<dbReference type="GO" id="GO:0008270">
    <property type="term" value="F:zinc ion binding"/>
    <property type="evidence" value="ECO:0007669"/>
    <property type="project" value="InterPro"/>
</dbReference>
<evidence type="ECO:0000313" key="4">
    <source>
        <dbReference type="EMBL" id="CAA7407797.1"/>
    </source>
</evidence>
<dbReference type="PANTHER" id="PTHR47926">
    <property type="entry name" value="PENTATRICOPEPTIDE REPEAT-CONTAINING PROTEIN"/>
    <property type="match status" value="1"/>
</dbReference>
<protein>
    <recommendedName>
        <fullName evidence="3">DYW domain-containing protein</fullName>
    </recommendedName>
</protein>
<dbReference type="FunFam" id="1.25.40.10:FF:000031">
    <property type="entry name" value="Pentatricopeptide repeat-containing protein mitochondrial"/>
    <property type="match status" value="1"/>
</dbReference>
<keyword evidence="5" id="KW-1185">Reference proteome</keyword>
<keyword evidence="1" id="KW-0677">Repeat</keyword>
<dbReference type="Pfam" id="PF13041">
    <property type="entry name" value="PPR_2"/>
    <property type="match status" value="1"/>
</dbReference>
<feature type="domain" description="DYW" evidence="3">
    <location>
        <begin position="538"/>
        <end position="630"/>
    </location>
</feature>
<evidence type="ECO:0000256" key="1">
    <source>
        <dbReference type="ARBA" id="ARBA00022737"/>
    </source>
</evidence>
<dbReference type="InterPro" id="IPR011990">
    <property type="entry name" value="TPR-like_helical_dom_sf"/>
</dbReference>
<dbReference type="InterPro" id="IPR032867">
    <property type="entry name" value="DYW_dom"/>
</dbReference>
<name>A0A7I8LCP7_SPIIN</name>
<proteinExistence type="predicted"/>
<dbReference type="Proteomes" id="UP000663760">
    <property type="component" value="Chromosome 14"/>
</dbReference>
<evidence type="ECO:0000313" key="5">
    <source>
        <dbReference type="Proteomes" id="UP000663760"/>
    </source>
</evidence>
<dbReference type="Pfam" id="PF20431">
    <property type="entry name" value="E_motif"/>
    <property type="match status" value="1"/>
</dbReference>
<feature type="repeat" description="PPR" evidence="2">
    <location>
        <begin position="187"/>
        <end position="221"/>
    </location>
</feature>